<accession>A0A3G4ZR54</accession>
<evidence type="ECO:0000313" key="1">
    <source>
        <dbReference type="EMBL" id="AYV77377.1"/>
    </source>
</evidence>
<name>A0A3G4ZR54_9VIRU</name>
<dbReference type="EMBL" id="MK072042">
    <property type="protein sequence ID" value="AYV77377.1"/>
    <property type="molecule type" value="Genomic_DNA"/>
</dbReference>
<gene>
    <name evidence="1" type="ORF">Dasosvirus1_12</name>
</gene>
<sequence>MTQQTLSKTKWKSVDKLKRQFVQTININYLKIYIFPEKQNGSGRLDCEQSFFLTMDSTKEIFINDIKYLFKTHLTDDSMCHIHVTKLGSYEEQNKKKYQKELEDFQNYEKKIRHAFKKTNEKITLLTKEFYQKLSEEKEFGEQFTQKNEELFALIAGDLRISEESKNILDNIRQQKTISINEIKKEEFSWKMKFGDQLYFKELMMEFWFCQDGQPIDEKIDTIYEKVEVPLHLHNDQELVEMLRDVIIEENGKSKLRRMKVQETDEFFVCEFVEMQNKKYIGTKKYIAIEKEESDRIHKIKKYKASDLKAGEGILALIVDGAHCSNLRFVRGRIQSIAVTSAIEHIQMYTHMVTCDITCDITGDTIRKITDIPEKFRNTL</sequence>
<reference evidence="1" key="1">
    <citation type="submission" date="2018-10" db="EMBL/GenBank/DDBJ databases">
        <title>Hidden diversity of soil giant viruses.</title>
        <authorList>
            <person name="Schulz F."/>
            <person name="Alteio L."/>
            <person name="Goudeau D."/>
            <person name="Ryan E.M."/>
            <person name="Malmstrom R.R."/>
            <person name="Blanchard J."/>
            <person name="Woyke T."/>
        </authorList>
    </citation>
    <scope>NUCLEOTIDE SEQUENCE</scope>
    <source>
        <strain evidence="1">DSV1</strain>
    </source>
</reference>
<protein>
    <submittedName>
        <fullName evidence="1">Uncharacterized protein</fullName>
    </submittedName>
</protein>
<proteinExistence type="predicted"/>
<organism evidence="1">
    <name type="scientific">Dasosvirus sp</name>
    <dbReference type="NCBI Taxonomy" id="2487764"/>
    <lineage>
        <taxon>Viruses</taxon>
        <taxon>Varidnaviria</taxon>
        <taxon>Bamfordvirae</taxon>
        <taxon>Nucleocytoviricota</taxon>
        <taxon>Megaviricetes</taxon>
        <taxon>Imitervirales</taxon>
        <taxon>Mimiviridae</taxon>
        <taxon>Klosneuvirinae</taxon>
    </lineage>
</organism>